<feature type="transmembrane region" description="Helical" evidence="7">
    <location>
        <begin position="296"/>
        <end position="315"/>
    </location>
</feature>
<comment type="subcellular location">
    <subcellularLocation>
        <location evidence="1">Membrane</location>
        <topology evidence="1">Multi-pass membrane protein</topology>
    </subcellularLocation>
</comment>
<feature type="transmembrane region" description="Helical" evidence="7">
    <location>
        <begin position="221"/>
        <end position="239"/>
    </location>
</feature>
<keyword evidence="9" id="KW-0645">Protease</keyword>
<evidence type="ECO:0000256" key="1">
    <source>
        <dbReference type="ARBA" id="ARBA00004141"/>
    </source>
</evidence>
<sequence length="321" mass="34292">MTQPPEGTAAEPTAAGVPTCYRHPDRETWIRCQRCDKPICPDCMRDAAVGFQCPDCIKQANKGSRQNRAMYGGERSADPRLTTFVLIGINAVIWLAITATGGRLSKIADLFALAPTGSCGSESAPTQYYPGIQSSVVCENLPNGDGFWKVGFADGAWWQLMTSVFTHIEIWHLAMNMFALFIFGPVLEGIVGRARFLAIYLLAGLASSVLVLYLSSPDSTTVGASGAIFGLLGALLVVVRKGRLQSQWLVQNLVLGVVVTVVGWRFISWQGHLGGLVGGALAAAIVAYAPKSRRSVVQWSGLAVVLVLLLALALVRDAALS</sequence>
<protein>
    <submittedName>
        <fullName evidence="9">Rhomboid family intramembrane serine protease</fullName>
    </submittedName>
</protein>
<keyword evidence="10" id="KW-1185">Reference proteome</keyword>
<feature type="domain" description="Peptidase S54 rhomboid" evidence="8">
    <location>
        <begin position="155"/>
        <end position="287"/>
    </location>
</feature>
<evidence type="ECO:0000256" key="3">
    <source>
        <dbReference type="ARBA" id="ARBA00022692"/>
    </source>
</evidence>
<feature type="transmembrane region" description="Helical" evidence="7">
    <location>
        <begin position="273"/>
        <end position="289"/>
    </location>
</feature>
<evidence type="ECO:0000256" key="4">
    <source>
        <dbReference type="ARBA" id="ARBA00022801"/>
    </source>
</evidence>
<feature type="transmembrane region" description="Helical" evidence="7">
    <location>
        <begin position="248"/>
        <end position="267"/>
    </location>
</feature>
<comment type="similarity">
    <text evidence="2">Belongs to the peptidase S54 family.</text>
</comment>
<dbReference type="RefSeq" id="WP_254179543.1">
    <property type="nucleotide sequence ID" value="NZ_JANARS010000001.1"/>
</dbReference>
<dbReference type="PANTHER" id="PTHR43731:SF14">
    <property type="entry name" value="PRESENILIN-ASSOCIATED RHOMBOID-LIKE PROTEIN, MITOCHONDRIAL"/>
    <property type="match status" value="1"/>
</dbReference>
<dbReference type="InterPro" id="IPR050925">
    <property type="entry name" value="Rhomboid_protease_S54"/>
</dbReference>
<dbReference type="EMBL" id="JANARS010000001">
    <property type="protein sequence ID" value="MCP3420299.1"/>
    <property type="molecule type" value="Genomic_DNA"/>
</dbReference>
<name>A0ABT1KSG4_9ACTN</name>
<reference evidence="9 10" key="1">
    <citation type="submission" date="2022-06" db="EMBL/GenBank/DDBJ databases">
        <authorList>
            <person name="So Y."/>
        </authorList>
    </citation>
    <scope>NUCLEOTIDE SEQUENCE [LARGE SCALE GENOMIC DNA]</scope>
    <source>
        <strain evidence="9 10">STR3</strain>
    </source>
</reference>
<accession>A0ABT1KSG4</accession>
<evidence type="ECO:0000256" key="7">
    <source>
        <dbReference type="SAM" id="Phobius"/>
    </source>
</evidence>
<comment type="caution">
    <text evidence="9">The sequence shown here is derived from an EMBL/GenBank/DDBJ whole genome shotgun (WGS) entry which is preliminary data.</text>
</comment>
<organism evidence="9 10">
    <name type="scientific">Nocardioides pinisoli</name>
    <dbReference type="NCBI Taxonomy" id="2950279"/>
    <lineage>
        <taxon>Bacteria</taxon>
        <taxon>Bacillati</taxon>
        <taxon>Actinomycetota</taxon>
        <taxon>Actinomycetes</taxon>
        <taxon>Propionibacteriales</taxon>
        <taxon>Nocardioidaceae</taxon>
        <taxon>Nocardioides</taxon>
    </lineage>
</organism>
<dbReference type="Proteomes" id="UP001204524">
    <property type="component" value="Unassembled WGS sequence"/>
</dbReference>
<keyword evidence="6 7" id="KW-0472">Membrane</keyword>
<keyword evidence="5 7" id="KW-1133">Transmembrane helix</keyword>
<evidence type="ECO:0000313" key="9">
    <source>
        <dbReference type="EMBL" id="MCP3420299.1"/>
    </source>
</evidence>
<feature type="transmembrane region" description="Helical" evidence="7">
    <location>
        <begin position="81"/>
        <end position="101"/>
    </location>
</feature>
<gene>
    <name evidence="9" type="ORF">NCI01_00680</name>
</gene>
<evidence type="ECO:0000313" key="10">
    <source>
        <dbReference type="Proteomes" id="UP001204524"/>
    </source>
</evidence>
<keyword evidence="4" id="KW-0378">Hydrolase</keyword>
<keyword evidence="3 7" id="KW-0812">Transmembrane</keyword>
<evidence type="ECO:0000259" key="8">
    <source>
        <dbReference type="Pfam" id="PF01694"/>
    </source>
</evidence>
<proteinExistence type="inferred from homology"/>
<dbReference type="GO" id="GO:0008233">
    <property type="term" value="F:peptidase activity"/>
    <property type="evidence" value="ECO:0007669"/>
    <property type="project" value="UniProtKB-KW"/>
</dbReference>
<dbReference type="PANTHER" id="PTHR43731">
    <property type="entry name" value="RHOMBOID PROTEASE"/>
    <property type="match status" value="1"/>
</dbReference>
<dbReference type="SUPFAM" id="SSF144091">
    <property type="entry name" value="Rhomboid-like"/>
    <property type="match status" value="1"/>
</dbReference>
<feature type="transmembrane region" description="Helical" evidence="7">
    <location>
        <begin position="170"/>
        <end position="190"/>
    </location>
</feature>
<feature type="transmembrane region" description="Helical" evidence="7">
    <location>
        <begin position="197"/>
        <end position="215"/>
    </location>
</feature>
<dbReference type="Gene3D" id="1.20.1540.10">
    <property type="entry name" value="Rhomboid-like"/>
    <property type="match status" value="1"/>
</dbReference>
<evidence type="ECO:0000256" key="6">
    <source>
        <dbReference type="ARBA" id="ARBA00023136"/>
    </source>
</evidence>
<evidence type="ECO:0000256" key="5">
    <source>
        <dbReference type="ARBA" id="ARBA00022989"/>
    </source>
</evidence>
<dbReference type="InterPro" id="IPR035952">
    <property type="entry name" value="Rhomboid-like_sf"/>
</dbReference>
<evidence type="ECO:0000256" key="2">
    <source>
        <dbReference type="ARBA" id="ARBA00009045"/>
    </source>
</evidence>
<dbReference type="Pfam" id="PF01694">
    <property type="entry name" value="Rhomboid"/>
    <property type="match status" value="1"/>
</dbReference>
<dbReference type="InterPro" id="IPR022764">
    <property type="entry name" value="Peptidase_S54_rhomboid_dom"/>
</dbReference>
<dbReference type="GO" id="GO:0006508">
    <property type="term" value="P:proteolysis"/>
    <property type="evidence" value="ECO:0007669"/>
    <property type="project" value="UniProtKB-KW"/>
</dbReference>